<evidence type="ECO:0000313" key="1">
    <source>
        <dbReference type="EMBL" id="EKE29779.1"/>
    </source>
</evidence>
<dbReference type="AlphaFoldDB" id="K2GH73"/>
<name>K2GH73_9BACT</name>
<accession>K2GH73</accession>
<sequence>MEKLLYSQILSVLKKDFSRVLDAYNISLDEYLANMDAWTEEYLMTCENDIFHFLTTNIDLGFELGEQMVEYMDNVLVNHEKDPQYIICNKTINKLKKGILHKLIILKNRANWLVDDSQLSVKSRVSWTMNPL</sequence>
<protein>
    <submittedName>
        <fullName evidence="1">Uncharacterized protein</fullName>
    </submittedName>
</protein>
<proteinExistence type="predicted"/>
<dbReference type="EMBL" id="AMFJ01000097">
    <property type="protein sequence ID" value="EKE29779.1"/>
    <property type="molecule type" value="Genomic_DNA"/>
</dbReference>
<reference evidence="1" key="1">
    <citation type="journal article" date="2012" name="Science">
        <title>Fermentation, hydrogen, and sulfur metabolism in multiple uncultivated bacterial phyla.</title>
        <authorList>
            <person name="Wrighton K.C."/>
            <person name="Thomas B.C."/>
            <person name="Sharon I."/>
            <person name="Miller C.S."/>
            <person name="Castelle C.J."/>
            <person name="VerBerkmoes N.C."/>
            <person name="Wilkins M.J."/>
            <person name="Hettich R.L."/>
            <person name="Lipton M.S."/>
            <person name="Williams K.H."/>
            <person name="Long P.E."/>
            <person name="Banfield J.F."/>
        </authorList>
    </citation>
    <scope>NUCLEOTIDE SEQUENCE [LARGE SCALE GENOMIC DNA]</scope>
</reference>
<gene>
    <name evidence="1" type="ORF">ACD_2C00097G0002</name>
</gene>
<comment type="caution">
    <text evidence="1">The sequence shown here is derived from an EMBL/GenBank/DDBJ whole genome shotgun (WGS) entry which is preliminary data.</text>
</comment>
<organism evidence="1">
    <name type="scientific">uncultured bacterium</name>
    <name type="common">gcode 4</name>
    <dbReference type="NCBI Taxonomy" id="1234023"/>
    <lineage>
        <taxon>Bacteria</taxon>
        <taxon>environmental samples</taxon>
    </lineage>
</organism>